<dbReference type="Proteomes" id="UP001148629">
    <property type="component" value="Unassembled WGS sequence"/>
</dbReference>
<evidence type="ECO:0000313" key="1">
    <source>
        <dbReference type="EMBL" id="KAJ3517538.1"/>
    </source>
</evidence>
<proteinExistence type="predicted"/>
<keyword evidence="2" id="KW-1185">Reference proteome</keyword>
<organism evidence="1 2">
    <name type="scientific">Fusarium decemcellulare</name>
    <dbReference type="NCBI Taxonomy" id="57161"/>
    <lineage>
        <taxon>Eukaryota</taxon>
        <taxon>Fungi</taxon>
        <taxon>Dikarya</taxon>
        <taxon>Ascomycota</taxon>
        <taxon>Pezizomycotina</taxon>
        <taxon>Sordariomycetes</taxon>
        <taxon>Hypocreomycetidae</taxon>
        <taxon>Hypocreales</taxon>
        <taxon>Nectriaceae</taxon>
        <taxon>Fusarium</taxon>
        <taxon>Fusarium decemcellulare species complex</taxon>
    </lineage>
</organism>
<reference evidence="1" key="1">
    <citation type="submission" date="2022-08" db="EMBL/GenBank/DDBJ databases">
        <title>Genome Sequence of Fusarium decemcellulare.</title>
        <authorList>
            <person name="Buettner E."/>
        </authorList>
    </citation>
    <scope>NUCLEOTIDE SEQUENCE</scope>
    <source>
        <strain evidence="1">Babe19</strain>
    </source>
</reference>
<sequence>MAAKLAKDLSLKGSSTTLPKLVYGTAWKKEQSAGLVYTALKNGFRGVDTAGQPKHYNEKGVGEGVQRAIKDGLITRDALFIQTKFSPPGNQDENAPYDFDAPLADKVHQSVQSSLAYFTIEGEEPYLDSVLLHSPLRTIQETLTAWQTLETYVPHKIRNIGISNTTLPILQALNEAVTIKPSVVQNRFYRDTAFETELRAYCREQGIVFQTFWTLSANPRLAASKPIKTVAEKAGVPQVPAYYALVLGLESVTVLDGTSTETHMKDDVKGIQKVASWAESDGASDWASALAEFKQAIGEA</sequence>
<evidence type="ECO:0000313" key="2">
    <source>
        <dbReference type="Proteomes" id="UP001148629"/>
    </source>
</evidence>
<comment type="caution">
    <text evidence="1">The sequence shown here is derived from an EMBL/GenBank/DDBJ whole genome shotgun (WGS) entry which is preliminary data.</text>
</comment>
<accession>A0ACC1RJD3</accession>
<dbReference type="EMBL" id="JANRMS010003560">
    <property type="protein sequence ID" value="KAJ3517538.1"/>
    <property type="molecule type" value="Genomic_DNA"/>
</dbReference>
<name>A0ACC1RJD3_9HYPO</name>
<protein>
    <submittedName>
        <fullName evidence="1">Uncharacterized protein</fullName>
    </submittedName>
</protein>
<gene>
    <name evidence="1" type="ORF">NM208_g14691</name>
</gene>